<dbReference type="PROSITE" id="PS00160">
    <property type="entry name" value="ALDOLASE_KDPG_KHG_2"/>
    <property type="match status" value="1"/>
</dbReference>
<organism evidence="9">
    <name type="scientific">Desulfacinum infernum</name>
    <dbReference type="NCBI Taxonomy" id="35837"/>
    <lineage>
        <taxon>Bacteria</taxon>
        <taxon>Pseudomonadati</taxon>
        <taxon>Thermodesulfobacteriota</taxon>
        <taxon>Syntrophobacteria</taxon>
        <taxon>Syntrophobacterales</taxon>
        <taxon>Syntrophobacteraceae</taxon>
        <taxon>Desulfacinum</taxon>
    </lineage>
</organism>
<gene>
    <name evidence="9" type="ORF">ENS06_07240</name>
</gene>
<reference evidence="9" key="1">
    <citation type="journal article" date="2020" name="mSystems">
        <title>Genome- and Community-Level Interaction Insights into Carbon Utilization and Element Cycling Functions of Hydrothermarchaeota in Hydrothermal Sediment.</title>
        <authorList>
            <person name="Zhou Z."/>
            <person name="Liu Y."/>
            <person name="Xu W."/>
            <person name="Pan J."/>
            <person name="Luo Z.H."/>
            <person name="Li M."/>
        </authorList>
    </citation>
    <scope>NUCLEOTIDE SEQUENCE [LARGE SCALE GENOMIC DNA]</scope>
    <source>
        <strain evidence="9">SpSt-456</strain>
    </source>
</reference>
<evidence type="ECO:0000256" key="7">
    <source>
        <dbReference type="ARBA" id="ARBA00023270"/>
    </source>
</evidence>
<evidence type="ECO:0000256" key="8">
    <source>
        <dbReference type="ARBA" id="ARBA00023277"/>
    </source>
</evidence>
<comment type="caution">
    <text evidence="9">The sequence shown here is derived from an EMBL/GenBank/DDBJ whole genome shotgun (WGS) entry which is preliminary data.</text>
</comment>
<evidence type="ECO:0000256" key="5">
    <source>
        <dbReference type="ARBA" id="ARBA00013063"/>
    </source>
</evidence>
<proteinExistence type="inferred from homology"/>
<dbReference type="AlphaFoldDB" id="A0A832EJ84"/>
<protein>
    <recommendedName>
        <fullName evidence="5">2-dehydro-3-deoxy-phosphogluconate aldolase</fullName>
        <ecNumber evidence="5">4.1.2.14</ecNumber>
    </recommendedName>
</protein>
<dbReference type="InterPro" id="IPR031337">
    <property type="entry name" value="KDPG/KHG_AS_1"/>
</dbReference>
<evidence type="ECO:0000256" key="2">
    <source>
        <dbReference type="ARBA" id="ARBA00004736"/>
    </source>
</evidence>
<evidence type="ECO:0000256" key="4">
    <source>
        <dbReference type="ARBA" id="ARBA00011233"/>
    </source>
</evidence>
<dbReference type="SUPFAM" id="SSF51569">
    <property type="entry name" value="Aldolase"/>
    <property type="match status" value="1"/>
</dbReference>
<dbReference type="PANTHER" id="PTHR30246">
    <property type="entry name" value="2-KETO-3-DEOXY-6-PHOSPHOGLUCONATE ALDOLASE"/>
    <property type="match status" value="1"/>
</dbReference>
<dbReference type="NCBIfam" id="TIGR01182">
    <property type="entry name" value="eda"/>
    <property type="match status" value="1"/>
</dbReference>
<dbReference type="PROSITE" id="PS00159">
    <property type="entry name" value="ALDOLASE_KDPG_KHG_1"/>
    <property type="match status" value="1"/>
</dbReference>
<dbReference type="Gene3D" id="3.20.20.70">
    <property type="entry name" value="Aldolase class I"/>
    <property type="match status" value="1"/>
</dbReference>
<dbReference type="InterPro" id="IPR013785">
    <property type="entry name" value="Aldolase_TIM"/>
</dbReference>
<dbReference type="CDD" id="cd00452">
    <property type="entry name" value="KDPG_aldolase"/>
    <property type="match status" value="1"/>
</dbReference>
<dbReference type="NCBIfam" id="NF004325">
    <property type="entry name" value="PRK05718.1"/>
    <property type="match status" value="1"/>
</dbReference>
<keyword evidence="6" id="KW-0456">Lyase</keyword>
<comment type="subunit">
    <text evidence="4">Homotrimer.</text>
</comment>
<sequence length="216" mass="22689">MDGKKQWRIQPEAVLRQGPVVPVMVIQNLDQALPLARALLAGGIRVLEITLRTPVALEAIRVIRREVPGAVVGAGTVTRTEELTAAAEAGAVFAVSPGLTPELLEAAHRGPIALIPGIATVSEVMTGMARGYDHFKFFPAEAAGGVKMLNAIAGPFPRITFCPTGGIGPANYRDYLALKNVACIGGSWVAPQDALDAGNWEHITALARDAVENAGR</sequence>
<dbReference type="InterPro" id="IPR031338">
    <property type="entry name" value="KDPG/KHG_AS_2"/>
</dbReference>
<keyword evidence="7" id="KW-0704">Schiff base</keyword>
<dbReference type="GO" id="GO:0008675">
    <property type="term" value="F:2-dehydro-3-deoxy-phosphogluconate aldolase activity"/>
    <property type="evidence" value="ECO:0007669"/>
    <property type="project" value="UniProtKB-EC"/>
</dbReference>
<evidence type="ECO:0000256" key="1">
    <source>
        <dbReference type="ARBA" id="ARBA00000654"/>
    </source>
</evidence>
<comment type="catalytic activity">
    <reaction evidence="1">
        <text>2-dehydro-3-deoxy-6-phospho-D-gluconate = D-glyceraldehyde 3-phosphate + pyruvate</text>
        <dbReference type="Rhea" id="RHEA:17089"/>
        <dbReference type="ChEBI" id="CHEBI:15361"/>
        <dbReference type="ChEBI" id="CHEBI:57569"/>
        <dbReference type="ChEBI" id="CHEBI:59776"/>
        <dbReference type="EC" id="4.1.2.14"/>
    </reaction>
</comment>
<evidence type="ECO:0000256" key="6">
    <source>
        <dbReference type="ARBA" id="ARBA00023239"/>
    </source>
</evidence>
<accession>A0A832EJ84</accession>
<name>A0A832EJ84_9BACT</name>
<comment type="pathway">
    <text evidence="2">Carbohydrate acid metabolism; 2-dehydro-3-deoxy-D-gluconate degradation; D-glyceraldehyde 3-phosphate and pyruvate from 2-dehydro-3-deoxy-D-gluconate: step 2/2.</text>
</comment>
<dbReference type="PANTHER" id="PTHR30246:SF1">
    <property type="entry name" value="2-DEHYDRO-3-DEOXY-6-PHOSPHOGALACTONATE ALDOLASE-RELATED"/>
    <property type="match status" value="1"/>
</dbReference>
<dbReference type="InterPro" id="IPR000887">
    <property type="entry name" value="Aldlse_KDPG_KHG"/>
</dbReference>
<keyword evidence="8" id="KW-0119">Carbohydrate metabolism</keyword>
<dbReference type="EMBL" id="DSTK01000021">
    <property type="protein sequence ID" value="HFK97105.1"/>
    <property type="molecule type" value="Genomic_DNA"/>
</dbReference>
<evidence type="ECO:0000256" key="3">
    <source>
        <dbReference type="ARBA" id="ARBA00006906"/>
    </source>
</evidence>
<evidence type="ECO:0000313" key="9">
    <source>
        <dbReference type="EMBL" id="HFK97105.1"/>
    </source>
</evidence>
<dbReference type="EC" id="4.1.2.14" evidence="5"/>
<dbReference type="Pfam" id="PF01081">
    <property type="entry name" value="Aldolase"/>
    <property type="match status" value="1"/>
</dbReference>
<comment type="similarity">
    <text evidence="3">Belongs to the KHG/KDPG aldolase family.</text>
</comment>